<evidence type="ECO:0000313" key="5">
    <source>
        <dbReference type="EMBL" id="SKB30260.1"/>
    </source>
</evidence>
<dbReference type="GO" id="GO:0051536">
    <property type="term" value="F:iron-sulfur cluster binding"/>
    <property type="evidence" value="ECO:0007669"/>
    <property type="project" value="UniProtKB-KW"/>
</dbReference>
<dbReference type="PANTHER" id="PTHR43534">
    <property type="entry name" value="MIND SUPERFAMILY P-LOOP ATPASE CONTAINING AN INSERTED FERREDOXIN DOMAIN"/>
    <property type="match status" value="1"/>
</dbReference>
<reference evidence="6" key="1">
    <citation type="submission" date="2017-02" db="EMBL/GenBank/DDBJ databases">
        <authorList>
            <person name="Varghese N."/>
            <person name="Submissions S."/>
        </authorList>
    </citation>
    <scope>NUCLEOTIDE SEQUENCE [LARGE SCALE GENOMIC DNA]</scope>
    <source>
        <strain evidence="6">DSM 24967</strain>
    </source>
</reference>
<gene>
    <name evidence="5" type="ORF">SAMN05660349_00461</name>
</gene>
<keyword evidence="6" id="KW-1185">Reference proteome</keyword>
<dbReference type="InterPro" id="IPR017900">
    <property type="entry name" value="4Fe4S_Fe_S_CS"/>
</dbReference>
<dbReference type="Gene3D" id="3.40.50.300">
    <property type="entry name" value="P-loop containing nucleotide triphosphate hydrolases"/>
    <property type="match status" value="1"/>
</dbReference>
<dbReference type="Pfam" id="PF00037">
    <property type="entry name" value="Fer4"/>
    <property type="match status" value="1"/>
</dbReference>
<dbReference type="InterPro" id="IPR002586">
    <property type="entry name" value="CobQ/CobB/MinD/ParA_Nub-bd_dom"/>
</dbReference>
<evidence type="ECO:0000256" key="1">
    <source>
        <dbReference type="ARBA" id="ARBA00022723"/>
    </source>
</evidence>
<evidence type="ECO:0000313" key="6">
    <source>
        <dbReference type="Proteomes" id="UP000190852"/>
    </source>
</evidence>
<dbReference type="SUPFAM" id="SSF54862">
    <property type="entry name" value="4Fe-4S ferredoxins"/>
    <property type="match status" value="1"/>
</dbReference>
<evidence type="ECO:0000256" key="2">
    <source>
        <dbReference type="ARBA" id="ARBA00023004"/>
    </source>
</evidence>
<dbReference type="RefSeq" id="WP_079682187.1">
    <property type="nucleotide sequence ID" value="NZ_FUYQ01000002.1"/>
</dbReference>
<dbReference type="Pfam" id="PF01656">
    <property type="entry name" value="CbiA"/>
    <property type="match status" value="1"/>
</dbReference>
<evidence type="ECO:0000256" key="3">
    <source>
        <dbReference type="ARBA" id="ARBA00023014"/>
    </source>
</evidence>
<dbReference type="GO" id="GO:0046872">
    <property type="term" value="F:metal ion binding"/>
    <property type="evidence" value="ECO:0007669"/>
    <property type="project" value="UniProtKB-KW"/>
</dbReference>
<accession>A0A1T5A5N1</accession>
<name>A0A1T5A5N1_9BACT</name>
<evidence type="ECO:0000259" key="4">
    <source>
        <dbReference type="PROSITE" id="PS51379"/>
    </source>
</evidence>
<dbReference type="Gene3D" id="3.30.70.20">
    <property type="match status" value="1"/>
</dbReference>
<proteinExistence type="predicted"/>
<dbReference type="CDD" id="cd03110">
    <property type="entry name" value="SIMIBI_bact_arch"/>
    <property type="match status" value="1"/>
</dbReference>
<dbReference type="PROSITE" id="PS51379">
    <property type="entry name" value="4FE4S_FER_2"/>
    <property type="match status" value="2"/>
</dbReference>
<dbReference type="AlphaFoldDB" id="A0A1T5A5N1"/>
<dbReference type="EMBL" id="FUYQ01000002">
    <property type="protein sequence ID" value="SKB30260.1"/>
    <property type="molecule type" value="Genomic_DNA"/>
</dbReference>
<keyword evidence="1" id="KW-0479">Metal-binding</keyword>
<protein>
    <submittedName>
        <fullName evidence="5">MinD superfamily P-loop ATPase, contains an inserted ferredoxin domain</fullName>
    </submittedName>
</protein>
<keyword evidence="3" id="KW-0411">Iron-sulfur</keyword>
<dbReference type="Proteomes" id="UP000190852">
    <property type="component" value="Unassembled WGS sequence"/>
</dbReference>
<dbReference type="InterPro" id="IPR017896">
    <property type="entry name" value="4Fe4S_Fe-S-bd"/>
</dbReference>
<dbReference type="PANTHER" id="PTHR43534:SF1">
    <property type="entry name" value="4FE-4S CLUSTER CONTAINING PARA FAMILY ATPASE PROTEIN"/>
    <property type="match status" value="1"/>
</dbReference>
<feature type="domain" description="4Fe-4S ferredoxin-type" evidence="4">
    <location>
        <begin position="88"/>
        <end position="117"/>
    </location>
</feature>
<organism evidence="5 6">
    <name type="scientific">Parabacteroides chartae</name>
    <dbReference type="NCBI Taxonomy" id="1037355"/>
    <lineage>
        <taxon>Bacteria</taxon>
        <taxon>Pseudomonadati</taxon>
        <taxon>Bacteroidota</taxon>
        <taxon>Bacteroidia</taxon>
        <taxon>Bacteroidales</taxon>
        <taxon>Tannerellaceae</taxon>
        <taxon>Parabacteroides</taxon>
    </lineage>
</organism>
<dbReference type="InterPro" id="IPR027417">
    <property type="entry name" value="P-loop_NTPase"/>
</dbReference>
<feature type="domain" description="4Fe-4S ferredoxin-type" evidence="4">
    <location>
        <begin position="58"/>
        <end position="87"/>
    </location>
</feature>
<sequence>MEIAVISGKGGTGKSSISAAFATLENHVVLADCDVDAANLYILFNPVVEKEKAFVTGQKAVIDERKCTNCGYCIDFCRFDAISYENDKVIISDTLCDGCVLCSRICPYDAINNIYEDKSRMYAGSFRNGRMVYGRLAPGEENSGKLVNMVRQEAKREAENNQLAVTIIDGPPGIGCPVISAITGVDHVIIVTEPSVSGLHDLKRTIEITSRFNLKSWVIINKSDINSNISELIKTYCKNTRIDILAELPFDSQMVEAMVQCKSIIEWLPDSTISQKLTHAFNRITNGS</sequence>
<dbReference type="PROSITE" id="PS00198">
    <property type="entry name" value="4FE4S_FER_1"/>
    <property type="match status" value="1"/>
</dbReference>
<dbReference type="SUPFAM" id="SSF52540">
    <property type="entry name" value="P-loop containing nucleoside triphosphate hydrolases"/>
    <property type="match status" value="1"/>
</dbReference>
<keyword evidence="2" id="KW-0408">Iron</keyword>